<dbReference type="Gene3D" id="1.10.150.130">
    <property type="match status" value="1"/>
</dbReference>
<evidence type="ECO:0000256" key="2">
    <source>
        <dbReference type="ARBA" id="ARBA00022908"/>
    </source>
</evidence>
<dbReference type="InterPro" id="IPR010998">
    <property type="entry name" value="Integrase_recombinase_N"/>
</dbReference>
<name>A0ABW1WMW0_9HYPH</name>
<dbReference type="PANTHER" id="PTHR30629">
    <property type="entry name" value="PROPHAGE INTEGRASE"/>
    <property type="match status" value="1"/>
</dbReference>
<evidence type="ECO:0000313" key="6">
    <source>
        <dbReference type="EMBL" id="MFC6388728.1"/>
    </source>
</evidence>
<dbReference type="InterPro" id="IPR038488">
    <property type="entry name" value="Integrase_DNA-bd_sf"/>
</dbReference>
<dbReference type="RefSeq" id="WP_210329231.1">
    <property type="nucleotide sequence ID" value="NZ_JBHSTT010000016.1"/>
</dbReference>
<dbReference type="InterPro" id="IPR050808">
    <property type="entry name" value="Phage_Integrase"/>
</dbReference>
<evidence type="ECO:0000256" key="5">
    <source>
        <dbReference type="SAM" id="MobiDB-lite"/>
    </source>
</evidence>
<evidence type="ECO:0000256" key="1">
    <source>
        <dbReference type="ARBA" id="ARBA00008857"/>
    </source>
</evidence>
<keyword evidence="7" id="KW-1185">Reference proteome</keyword>
<feature type="region of interest" description="Disordered" evidence="5">
    <location>
        <begin position="491"/>
        <end position="517"/>
    </location>
</feature>
<evidence type="ECO:0000313" key="7">
    <source>
        <dbReference type="Proteomes" id="UP001596237"/>
    </source>
</evidence>
<organism evidence="6 7">
    <name type="scientific">Methylorubrum zatmanii</name>
    <dbReference type="NCBI Taxonomy" id="29429"/>
    <lineage>
        <taxon>Bacteria</taxon>
        <taxon>Pseudomonadati</taxon>
        <taxon>Pseudomonadota</taxon>
        <taxon>Alphaproteobacteria</taxon>
        <taxon>Hyphomicrobiales</taxon>
        <taxon>Methylobacteriaceae</taxon>
        <taxon>Methylorubrum</taxon>
    </lineage>
</organism>
<dbReference type="Gene3D" id="1.10.443.10">
    <property type="entry name" value="Intergrase catalytic core"/>
    <property type="match status" value="1"/>
</dbReference>
<dbReference type="Gene3D" id="3.30.160.390">
    <property type="entry name" value="Integrase, DNA-binding domain"/>
    <property type="match status" value="1"/>
</dbReference>
<keyword evidence="3" id="KW-0238">DNA-binding</keyword>
<dbReference type="PANTHER" id="PTHR30629:SF2">
    <property type="entry name" value="PROPHAGE INTEGRASE INTS-RELATED"/>
    <property type="match status" value="1"/>
</dbReference>
<protein>
    <submittedName>
        <fullName evidence="6">Integrase</fullName>
    </submittedName>
</protein>
<keyword evidence="2" id="KW-0229">DNA integration</keyword>
<dbReference type="EMBL" id="JBHSTT010000016">
    <property type="protein sequence ID" value="MFC6388728.1"/>
    <property type="molecule type" value="Genomic_DNA"/>
</dbReference>
<sequence length="517" mass="57760">MERSRVGIKLTQEKVDKLVGECVKGLKPRDVIDDGCVGLILRLKPRGASWGIKLERGGQTFRLKIGTPGMLTLPQARLVAAKAVALVENRVSVPDMDWLHRTFAELGLVAPPPPPGKPEKSPELVAEIKADWKDAPFWTWEQAREAYLAEVQRTRRHDTWVDYRTVLNMKELAPLSESWRVCRITREQLAGIVADVHETGRERQAEHLASVLRPMWNYMAEDHVRRRSGVQTTMAGLKAPQRSKGVKPRANGKVPGTYVATPRETGYVVAVSRAGALERSLGVAMQLLVATGQRRRPISSALVEDFVPWEETPGWGVWSMGPLHRKTADRREDRHRHCIPLPPALWELLRGQLERARAAGSPYLFPQIRARKAGEAVDGHLSPAAINHRLLDLGLRASPHDLRRGLTNTCQRRFRFQRSDVKLVVDHAEGIRSDDVLEGHYTDDDRLDLKAPVMERWCAWVDEQAAAVALPDLAVLRAEIAARRREREAAGKAKTAALKAAEENAKAEVQAEASRAA</sequence>
<dbReference type="Proteomes" id="UP001596237">
    <property type="component" value="Unassembled WGS sequence"/>
</dbReference>
<keyword evidence="4" id="KW-0233">DNA recombination</keyword>
<evidence type="ECO:0000256" key="4">
    <source>
        <dbReference type="ARBA" id="ARBA00023172"/>
    </source>
</evidence>
<evidence type="ECO:0000256" key="3">
    <source>
        <dbReference type="ARBA" id="ARBA00023125"/>
    </source>
</evidence>
<feature type="compositionally biased region" description="Low complexity" evidence="5">
    <location>
        <begin position="507"/>
        <end position="517"/>
    </location>
</feature>
<comment type="similarity">
    <text evidence="1">Belongs to the 'phage' integrase family.</text>
</comment>
<proteinExistence type="inferred from homology"/>
<dbReference type="SUPFAM" id="SSF56349">
    <property type="entry name" value="DNA breaking-rejoining enzymes"/>
    <property type="match status" value="1"/>
</dbReference>
<gene>
    <name evidence="6" type="ORF">ACFQDP_05090</name>
</gene>
<reference evidence="7" key="1">
    <citation type="journal article" date="2019" name="Int. J. Syst. Evol. Microbiol.">
        <title>The Global Catalogue of Microorganisms (GCM) 10K type strain sequencing project: providing services to taxonomists for standard genome sequencing and annotation.</title>
        <authorList>
            <consortium name="The Broad Institute Genomics Platform"/>
            <consortium name="The Broad Institute Genome Sequencing Center for Infectious Disease"/>
            <person name="Wu L."/>
            <person name="Ma J."/>
        </authorList>
    </citation>
    <scope>NUCLEOTIDE SEQUENCE [LARGE SCALE GENOMIC DNA]</scope>
    <source>
        <strain evidence="7">CCUG 36916</strain>
    </source>
</reference>
<accession>A0ABW1WMW0</accession>
<dbReference type="InterPro" id="IPR011010">
    <property type="entry name" value="DNA_brk_join_enz"/>
</dbReference>
<feature type="region of interest" description="Disordered" evidence="5">
    <location>
        <begin position="232"/>
        <end position="257"/>
    </location>
</feature>
<comment type="caution">
    <text evidence="6">The sequence shown here is derived from an EMBL/GenBank/DDBJ whole genome shotgun (WGS) entry which is preliminary data.</text>
</comment>
<dbReference type="InterPro" id="IPR013762">
    <property type="entry name" value="Integrase-like_cat_sf"/>
</dbReference>